<dbReference type="OMA" id="MKQMCER"/>
<reference evidence="7 8" key="1">
    <citation type="journal article" date="2008" name="Nature">
        <title>The Trichoplax genome and the nature of placozoans.</title>
        <authorList>
            <person name="Srivastava M."/>
            <person name="Begovic E."/>
            <person name="Chapman J."/>
            <person name="Putnam N.H."/>
            <person name="Hellsten U."/>
            <person name="Kawashima T."/>
            <person name="Kuo A."/>
            <person name="Mitros T."/>
            <person name="Salamov A."/>
            <person name="Carpenter M.L."/>
            <person name="Signorovitch A.Y."/>
            <person name="Moreno M.A."/>
            <person name="Kamm K."/>
            <person name="Grimwood J."/>
            <person name="Schmutz J."/>
            <person name="Shapiro H."/>
            <person name="Grigoriev I.V."/>
            <person name="Buss L.W."/>
            <person name="Schierwater B."/>
            <person name="Dellaporta S.L."/>
            <person name="Rokhsar D.S."/>
        </authorList>
    </citation>
    <scope>NUCLEOTIDE SEQUENCE [LARGE SCALE GENOMIC DNA]</scope>
    <source>
        <strain evidence="7 8">Grell-BS-1999</strain>
    </source>
</reference>
<dbReference type="Proteomes" id="UP000009022">
    <property type="component" value="Unassembled WGS sequence"/>
</dbReference>
<dbReference type="SUPFAM" id="SSF109715">
    <property type="entry name" value="DEK C-terminal domain"/>
    <property type="match status" value="1"/>
</dbReference>
<sequence length="306" mass="34064">MSTDNTAATKTKDEIETSEANEDSGIYDKPLIQEGARVRKTTDRLHLKIPVKVKTKIDFSTGKGERLGDISQIETAVTGSKADTLKPLHRLLFGRPGSATEVKRNIRDFRGFNFDTTSDEYQTKEKMLSKMTSSDLRNLCGIICVQRGASKVEMIEHIMEFLLVPSSSGAQGSTRSSGKKPKRPKTAKKPPRKEKQIKTKSPTKKKKRKAKTVVDDFDSSDEEPLAKKMKKDPPTDSEIEAAITKLLDGADLQNVTIKSVCRELLEEFPDIDISSQKDFIKSTIFSNNLATTIPSDYTRTSPMSVM</sequence>
<dbReference type="OrthoDB" id="370884at2759"/>
<feature type="compositionally biased region" description="Basic residues" evidence="5">
    <location>
        <begin position="177"/>
        <end position="192"/>
    </location>
</feature>
<feature type="compositionally biased region" description="Low complexity" evidence="5">
    <location>
        <begin position="167"/>
        <end position="176"/>
    </location>
</feature>
<dbReference type="GO" id="GO:0006325">
    <property type="term" value="P:chromatin organization"/>
    <property type="evidence" value="ECO:0007669"/>
    <property type="project" value="UniProtKB-KW"/>
</dbReference>
<protein>
    <recommendedName>
        <fullName evidence="6">DEK-C domain-containing protein</fullName>
    </recommendedName>
</protein>
<evidence type="ECO:0000256" key="2">
    <source>
        <dbReference type="ARBA" id="ARBA00022853"/>
    </source>
</evidence>
<dbReference type="Pfam" id="PF08766">
    <property type="entry name" value="DEK_C"/>
    <property type="match status" value="1"/>
</dbReference>
<evidence type="ECO:0000313" key="8">
    <source>
        <dbReference type="Proteomes" id="UP000009022"/>
    </source>
</evidence>
<name>B3S228_TRIAD</name>
<dbReference type="AlphaFoldDB" id="B3S228"/>
<feature type="region of interest" description="Disordered" evidence="5">
    <location>
        <begin position="1"/>
        <end position="28"/>
    </location>
</feature>
<dbReference type="PhylomeDB" id="B3S228"/>
<dbReference type="CTD" id="6755165"/>
<dbReference type="PANTHER" id="PTHR13468:SF1">
    <property type="entry name" value="PROTEIN DEK"/>
    <property type="match status" value="1"/>
</dbReference>
<dbReference type="GO" id="GO:0042393">
    <property type="term" value="F:histone binding"/>
    <property type="evidence" value="ECO:0000318"/>
    <property type="project" value="GO_Central"/>
</dbReference>
<dbReference type="GO" id="GO:0003677">
    <property type="term" value="F:DNA binding"/>
    <property type="evidence" value="ECO:0007669"/>
    <property type="project" value="UniProtKB-KW"/>
</dbReference>
<dbReference type="HOGENOM" id="CLU_041060_0_1_1"/>
<keyword evidence="3" id="KW-0238">DNA-binding</keyword>
<dbReference type="PROSITE" id="PS51998">
    <property type="entry name" value="DEK_C"/>
    <property type="match status" value="1"/>
</dbReference>
<keyword evidence="4" id="KW-0539">Nucleus</keyword>
<dbReference type="STRING" id="10228.B3S228"/>
<dbReference type="InterPro" id="IPR014876">
    <property type="entry name" value="DEK_C"/>
</dbReference>
<keyword evidence="2" id="KW-0156">Chromatin regulator</keyword>
<dbReference type="RefSeq" id="XP_002114270.1">
    <property type="nucleotide sequence ID" value="XM_002114234.1"/>
</dbReference>
<evidence type="ECO:0000256" key="3">
    <source>
        <dbReference type="ARBA" id="ARBA00023125"/>
    </source>
</evidence>
<dbReference type="EMBL" id="DS985247">
    <property type="protein sequence ID" value="EDV23360.1"/>
    <property type="molecule type" value="Genomic_DNA"/>
</dbReference>
<keyword evidence="8" id="KW-1185">Reference proteome</keyword>
<feature type="region of interest" description="Disordered" evidence="5">
    <location>
        <begin position="167"/>
        <end position="235"/>
    </location>
</feature>
<dbReference type="PANTHER" id="PTHR13468">
    <property type="entry name" value="DEK PROTEIN"/>
    <property type="match status" value="1"/>
</dbReference>
<dbReference type="InterPro" id="IPR044198">
    <property type="entry name" value="DEK"/>
</dbReference>
<dbReference type="GeneID" id="6755165"/>
<dbReference type="InParanoid" id="B3S228"/>
<feature type="compositionally biased region" description="Basic residues" evidence="5">
    <location>
        <begin position="201"/>
        <end position="211"/>
    </location>
</feature>
<dbReference type="GO" id="GO:0005634">
    <property type="term" value="C:nucleus"/>
    <property type="evidence" value="ECO:0000318"/>
    <property type="project" value="GO_Central"/>
</dbReference>
<comment type="subcellular location">
    <subcellularLocation>
        <location evidence="1">Nucleus</location>
    </subcellularLocation>
</comment>
<dbReference type="GO" id="GO:2000779">
    <property type="term" value="P:regulation of double-strand break repair"/>
    <property type="evidence" value="ECO:0000318"/>
    <property type="project" value="GO_Central"/>
</dbReference>
<feature type="domain" description="DEK-C" evidence="6">
    <location>
        <begin position="233"/>
        <end position="289"/>
    </location>
</feature>
<dbReference type="FunCoup" id="B3S228">
    <property type="interactions" value="1298"/>
</dbReference>
<dbReference type="KEGG" id="tad:TRIADDRAFT_57904"/>
<evidence type="ECO:0000256" key="5">
    <source>
        <dbReference type="SAM" id="MobiDB-lite"/>
    </source>
</evidence>
<organism evidence="7 8">
    <name type="scientific">Trichoplax adhaerens</name>
    <name type="common">Trichoplax reptans</name>
    <dbReference type="NCBI Taxonomy" id="10228"/>
    <lineage>
        <taxon>Eukaryota</taxon>
        <taxon>Metazoa</taxon>
        <taxon>Placozoa</taxon>
        <taxon>Uniplacotomia</taxon>
        <taxon>Trichoplacea</taxon>
        <taxon>Trichoplacidae</taxon>
        <taxon>Trichoplax</taxon>
    </lineage>
</organism>
<dbReference type="Gene3D" id="1.10.10.60">
    <property type="entry name" value="Homeodomain-like"/>
    <property type="match status" value="1"/>
</dbReference>
<proteinExistence type="predicted"/>
<evidence type="ECO:0000256" key="4">
    <source>
        <dbReference type="ARBA" id="ARBA00023242"/>
    </source>
</evidence>
<evidence type="ECO:0000256" key="1">
    <source>
        <dbReference type="ARBA" id="ARBA00004123"/>
    </source>
</evidence>
<gene>
    <name evidence="7" type="ORF">TRIADDRAFT_57904</name>
</gene>
<evidence type="ECO:0000259" key="6">
    <source>
        <dbReference type="PROSITE" id="PS51998"/>
    </source>
</evidence>
<evidence type="ECO:0000313" key="7">
    <source>
        <dbReference type="EMBL" id="EDV23360.1"/>
    </source>
</evidence>
<accession>B3S228</accession>
<dbReference type="eggNOG" id="KOG2266">
    <property type="taxonomic scope" value="Eukaryota"/>
</dbReference>